<dbReference type="EMBL" id="JSFK01000028">
    <property type="protein sequence ID" value="KHA70914.1"/>
    <property type="molecule type" value="Genomic_DNA"/>
</dbReference>
<feature type="domain" description="N-acetyltransferase" evidence="1">
    <location>
        <begin position="3"/>
        <end position="149"/>
    </location>
</feature>
<evidence type="ECO:0000313" key="3">
    <source>
        <dbReference type="Proteomes" id="UP000030564"/>
    </source>
</evidence>
<name>A0A0A6D8Q0_9PSED</name>
<dbReference type="PROSITE" id="PS51186">
    <property type="entry name" value="GNAT"/>
    <property type="match status" value="1"/>
</dbReference>
<dbReference type="GO" id="GO:0016747">
    <property type="term" value="F:acyltransferase activity, transferring groups other than amino-acyl groups"/>
    <property type="evidence" value="ECO:0007669"/>
    <property type="project" value="InterPro"/>
</dbReference>
<organism evidence="2 3">
    <name type="scientific">Pseudomonas chlororaphis</name>
    <dbReference type="NCBI Taxonomy" id="587753"/>
    <lineage>
        <taxon>Bacteria</taxon>
        <taxon>Pseudomonadati</taxon>
        <taxon>Pseudomonadota</taxon>
        <taxon>Gammaproteobacteria</taxon>
        <taxon>Pseudomonadales</taxon>
        <taxon>Pseudomonadaceae</taxon>
        <taxon>Pseudomonas</taxon>
    </lineage>
</organism>
<dbReference type="Gene3D" id="3.40.630.30">
    <property type="match status" value="1"/>
</dbReference>
<dbReference type="InterPro" id="IPR052564">
    <property type="entry name" value="N-acetyltrans/Recomb-assoc"/>
</dbReference>
<dbReference type="PATRIC" id="fig|587753.9.peg.3283"/>
<dbReference type="AlphaFoldDB" id="A0A0A6D8Q0"/>
<dbReference type="Pfam" id="PF13673">
    <property type="entry name" value="Acetyltransf_10"/>
    <property type="match status" value="1"/>
</dbReference>
<protein>
    <submittedName>
        <fullName evidence="2">Acetyltransferase</fullName>
    </submittedName>
</protein>
<keyword evidence="2" id="KW-0808">Transferase</keyword>
<evidence type="ECO:0000259" key="1">
    <source>
        <dbReference type="PROSITE" id="PS51186"/>
    </source>
</evidence>
<gene>
    <name evidence="2" type="ORF">NZ35_23075</name>
</gene>
<dbReference type="InterPro" id="IPR000182">
    <property type="entry name" value="GNAT_dom"/>
</dbReference>
<dbReference type="CDD" id="cd04301">
    <property type="entry name" value="NAT_SF"/>
    <property type="match status" value="1"/>
</dbReference>
<evidence type="ECO:0000313" key="2">
    <source>
        <dbReference type="EMBL" id="KHA70914.1"/>
    </source>
</evidence>
<sequence length="149" mass="16694">MEDLIRMATREDAANISELIVNTLRVSNGRDYSPDVIEQVQRSFSPQAVLGLLGKRQVYVATLNQHIVATASLDQDVVRSVFVEPGCQGKGLGKRLMERLQSVAVSQGFTKLHVPSSITAEGFYRSLGFDRVRDEYHGAERTIIMQKQW</sequence>
<dbReference type="PANTHER" id="PTHR43451">
    <property type="entry name" value="ACETYLTRANSFERASE (GNAT) FAMILY PROTEIN"/>
    <property type="match status" value="1"/>
</dbReference>
<accession>A0A0A6D8Q0</accession>
<dbReference type="PANTHER" id="PTHR43451:SF1">
    <property type="entry name" value="ACETYLTRANSFERASE"/>
    <property type="match status" value="1"/>
</dbReference>
<comment type="caution">
    <text evidence="2">The sequence shown here is derived from an EMBL/GenBank/DDBJ whole genome shotgun (WGS) entry which is preliminary data.</text>
</comment>
<dbReference type="SUPFAM" id="SSF55729">
    <property type="entry name" value="Acyl-CoA N-acyltransferases (Nat)"/>
    <property type="match status" value="1"/>
</dbReference>
<dbReference type="Proteomes" id="UP000030564">
    <property type="component" value="Unassembled WGS sequence"/>
</dbReference>
<dbReference type="OrthoDB" id="1821130at2"/>
<reference evidence="2 3" key="1">
    <citation type="submission" date="2014-10" db="EMBL/GenBank/DDBJ databases">
        <title>Draft genome sequence of Pseudomonas chlororaphis EA105.</title>
        <authorList>
            <person name="McCully L.M."/>
            <person name="Bitzer A.S."/>
            <person name="Spence C."/>
            <person name="Bais H."/>
            <person name="Silby M.W."/>
        </authorList>
    </citation>
    <scope>NUCLEOTIDE SEQUENCE [LARGE SCALE GENOMIC DNA]</scope>
    <source>
        <strain evidence="2 3">EA105</strain>
    </source>
</reference>
<proteinExistence type="predicted"/>
<dbReference type="InterPro" id="IPR016181">
    <property type="entry name" value="Acyl_CoA_acyltransferase"/>
</dbReference>